<evidence type="ECO:0000313" key="4">
    <source>
        <dbReference type="Proteomes" id="UP000663843"/>
    </source>
</evidence>
<protein>
    <recommendedName>
        <fullName evidence="5">Nicotinamide riboside kinase</fullName>
    </recommendedName>
</protein>
<gene>
    <name evidence="3" type="ORF">RDB_LOCUS57341</name>
</gene>
<dbReference type="CDD" id="cd02024">
    <property type="entry name" value="NRK1"/>
    <property type="match status" value="1"/>
</dbReference>
<evidence type="ECO:0000256" key="2">
    <source>
        <dbReference type="SAM" id="MobiDB-lite"/>
    </source>
</evidence>
<comment type="caution">
    <text evidence="3">The sequence shown here is derived from an EMBL/GenBank/DDBJ whole genome shotgun (WGS) entry which is preliminary data.</text>
</comment>
<feature type="region of interest" description="Disordered" evidence="2">
    <location>
        <begin position="303"/>
        <end position="333"/>
    </location>
</feature>
<organism evidence="3 4">
    <name type="scientific">Rhizoctonia solani</name>
    <dbReference type="NCBI Taxonomy" id="456999"/>
    <lineage>
        <taxon>Eukaryota</taxon>
        <taxon>Fungi</taxon>
        <taxon>Dikarya</taxon>
        <taxon>Basidiomycota</taxon>
        <taxon>Agaricomycotina</taxon>
        <taxon>Agaricomycetes</taxon>
        <taxon>Cantharellales</taxon>
        <taxon>Ceratobasidiaceae</taxon>
        <taxon>Rhizoctonia</taxon>
    </lineage>
</organism>
<feature type="coiled-coil region" evidence="1">
    <location>
        <begin position="377"/>
        <end position="411"/>
    </location>
</feature>
<dbReference type="AlphaFoldDB" id="A0A8H3ALK0"/>
<evidence type="ECO:0000313" key="3">
    <source>
        <dbReference type="EMBL" id="CAE6424870.1"/>
    </source>
</evidence>
<dbReference type="SUPFAM" id="SSF52540">
    <property type="entry name" value="P-loop containing nucleoside triphosphate hydrolases"/>
    <property type="match status" value="1"/>
</dbReference>
<dbReference type="Gene3D" id="3.40.50.300">
    <property type="entry name" value="P-loop containing nucleotide triphosphate hydrolases"/>
    <property type="match status" value="1"/>
</dbReference>
<proteinExistence type="predicted"/>
<feature type="compositionally biased region" description="Basic and acidic residues" evidence="2">
    <location>
        <begin position="437"/>
        <end position="447"/>
    </location>
</feature>
<evidence type="ECO:0000256" key="1">
    <source>
        <dbReference type="SAM" id="Coils"/>
    </source>
</evidence>
<evidence type="ECO:0008006" key="5">
    <source>
        <dbReference type="Google" id="ProtNLM"/>
    </source>
</evidence>
<keyword evidence="1" id="KW-0175">Coiled coil</keyword>
<dbReference type="InterPro" id="IPR027417">
    <property type="entry name" value="P-loop_NTPase"/>
</dbReference>
<dbReference type="PANTHER" id="PTHR10285">
    <property type="entry name" value="URIDINE KINASE"/>
    <property type="match status" value="1"/>
</dbReference>
<dbReference type="EMBL" id="CAJMWT010001905">
    <property type="protein sequence ID" value="CAE6424870.1"/>
    <property type="molecule type" value="Genomic_DNA"/>
</dbReference>
<sequence>MSASRPKKVLLVGIGGPTCSGKTTLAKYLRDILPNSFIIHQDDFAPPQDQIPMHPIYNVQDWDDPPGAIDWPRLRTSLEHVKEHGVLPDSHSSHDHLNEQPEVPIPRGMLERWKLQFQGVESRWASQGVDIIWALLDGFLLYWDKVTSSRLSDDTIYLLKLQEVVSHLDVKIFLHVSGDILQKRRHERHGYHTAAQSDRVEGTLWRDPPNYWEQIVYPAYAKAHRHLFKNEDVEKGDLAPEYGSELLLLRGEGHGDQTMDMGQMPTCPNYATPISGSCTMSYLARMSTARIAARRVPVVYRGMTTVPPPASTPPPPPPPPSPPPPSGQKSGGSSLPLILGLLVVGGGGAYYLTQTDEGKDLKQEAKYEAKDAQAQATAKYEQARDAASAKAAELQREAEKARDQAASKTASLYDKSAAKLADAKDDAKGAYNALRGRAEDAKHDAEVKAGQLRSDAEKKAESAKQTWWEWLGWSSKKADETKKEAAANVADAAGKVQKEASKRA</sequence>
<dbReference type="Proteomes" id="UP000663843">
    <property type="component" value="Unassembled WGS sequence"/>
</dbReference>
<reference evidence="3" key="1">
    <citation type="submission" date="2021-01" db="EMBL/GenBank/DDBJ databases">
        <authorList>
            <person name="Kaushik A."/>
        </authorList>
    </citation>
    <scope>NUCLEOTIDE SEQUENCE</scope>
    <source>
        <strain evidence="3">AG2-2IIIB</strain>
    </source>
</reference>
<feature type="compositionally biased region" description="Pro residues" evidence="2">
    <location>
        <begin position="306"/>
        <end position="326"/>
    </location>
</feature>
<feature type="region of interest" description="Disordered" evidence="2">
    <location>
        <begin position="478"/>
        <end position="504"/>
    </location>
</feature>
<accession>A0A8H3ALK0</accession>
<name>A0A8H3ALK0_9AGAM</name>
<feature type="region of interest" description="Disordered" evidence="2">
    <location>
        <begin position="437"/>
        <end position="463"/>
    </location>
</feature>